<dbReference type="RefSeq" id="WP_386665697.1">
    <property type="nucleotide sequence ID" value="NZ_JBHLTG010000001.1"/>
</dbReference>
<evidence type="ECO:0000313" key="4">
    <source>
        <dbReference type="Proteomes" id="UP001589896"/>
    </source>
</evidence>
<dbReference type="PANTHER" id="PTHR48081:SF9">
    <property type="entry name" value="CARBOXYLESTERASE"/>
    <property type="match status" value="1"/>
</dbReference>
<dbReference type="Gene3D" id="3.40.50.1820">
    <property type="entry name" value="alpha/beta hydrolase"/>
    <property type="match status" value="1"/>
</dbReference>
<accession>A0ABV6RK36</accession>
<dbReference type="SUPFAM" id="SSF53474">
    <property type="entry name" value="alpha/beta-Hydrolases"/>
    <property type="match status" value="1"/>
</dbReference>
<feature type="domain" description="BD-FAE-like" evidence="2">
    <location>
        <begin position="51"/>
        <end position="235"/>
    </location>
</feature>
<organism evidence="3 4">
    <name type="scientific">Lysobacter korlensis</name>
    <dbReference type="NCBI Taxonomy" id="553636"/>
    <lineage>
        <taxon>Bacteria</taxon>
        <taxon>Pseudomonadati</taxon>
        <taxon>Pseudomonadota</taxon>
        <taxon>Gammaproteobacteria</taxon>
        <taxon>Lysobacterales</taxon>
        <taxon>Lysobacteraceae</taxon>
        <taxon>Lysobacter</taxon>
    </lineage>
</organism>
<evidence type="ECO:0000256" key="1">
    <source>
        <dbReference type="ARBA" id="ARBA00022801"/>
    </source>
</evidence>
<sequence>MRIKPALAHAVLAIGALMTGGCERALFAFANRGLPPPESTVTYAPDAGLALDVYRPDGANGSAPVVVFFYGGNWQRGTREQYRFVGRRLARNGVLAVVADYRTWPRAGFPAFVEDGAKAVAWARENARRYGGDPSRVFVAGHSAGAQIAALIATDARYLQPHGLSPRDLAGAIGLSGPYDFNITGQYVPIFGPPAQWPRAQAVNFVDGDEPPFLLVHGAADEVVEARDSRQLAELLRAAGVRVELLELPEAGHSAPLLGLYSPERAPNVLPAILSFVKR</sequence>
<gene>
    <name evidence="3" type="ORF">ACFFGH_05695</name>
</gene>
<dbReference type="PROSITE" id="PS51257">
    <property type="entry name" value="PROKAR_LIPOPROTEIN"/>
    <property type="match status" value="1"/>
</dbReference>
<proteinExistence type="predicted"/>
<dbReference type="InterPro" id="IPR029058">
    <property type="entry name" value="AB_hydrolase_fold"/>
</dbReference>
<keyword evidence="1 3" id="KW-0378">Hydrolase</keyword>
<reference evidence="3 4" key="1">
    <citation type="submission" date="2024-09" db="EMBL/GenBank/DDBJ databases">
        <authorList>
            <person name="Sun Q."/>
            <person name="Mori K."/>
        </authorList>
    </citation>
    <scope>NUCLEOTIDE SEQUENCE [LARGE SCALE GENOMIC DNA]</scope>
    <source>
        <strain evidence="3 4">KCTC 23076</strain>
    </source>
</reference>
<dbReference type="Proteomes" id="UP001589896">
    <property type="component" value="Unassembled WGS sequence"/>
</dbReference>
<dbReference type="Pfam" id="PF20434">
    <property type="entry name" value="BD-FAE"/>
    <property type="match status" value="1"/>
</dbReference>
<dbReference type="InterPro" id="IPR049492">
    <property type="entry name" value="BD-FAE-like_dom"/>
</dbReference>
<evidence type="ECO:0000259" key="2">
    <source>
        <dbReference type="Pfam" id="PF20434"/>
    </source>
</evidence>
<protein>
    <submittedName>
        <fullName evidence="3">Alpha/beta hydrolase</fullName>
    </submittedName>
</protein>
<dbReference type="GO" id="GO:0016787">
    <property type="term" value="F:hydrolase activity"/>
    <property type="evidence" value="ECO:0007669"/>
    <property type="project" value="UniProtKB-KW"/>
</dbReference>
<dbReference type="PANTHER" id="PTHR48081">
    <property type="entry name" value="AB HYDROLASE SUPERFAMILY PROTEIN C4A8.06C"/>
    <property type="match status" value="1"/>
</dbReference>
<dbReference type="EMBL" id="JBHLTG010000001">
    <property type="protein sequence ID" value="MFC0677345.1"/>
    <property type="molecule type" value="Genomic_DNA"/>
</dbReference>
<dbReference type="InterPro" id="IPR050300">
    <property type="entry name" value="GDXG_lipolytic_enzyme"/>
</dbReference>
<evidence type="ECO:0000313" key="3">
    <source>
        <dbReference type="EMBL" id="MFC0677345.1"/>
    </source>
</evidence>
<keyword evidence="4" id="KW-1185">Reference proteome</keyword>
<name>A0ABV6RK36_9GAMM</name>
<comment type="caution">
    <text evidence="3">The sequence shown here is derived from an EMBL/GenBank/DDBJ whole genome shotgun (WGS) entry which is preliminary data.</text>
</comment>